<dbReference type="SUPFAM" id="SSF53850">
    <property type="entry name" value="Periplasmic binding protein-like II"/>
    <property type="match status" value="1"/>
</dbReference>
<accession>A0AB73SZA0</accession>
<protein>
    <submittedName>
        <fullName evidence="2">Carbohydrate ABC transporter substrate-binding protein (CUT1 family)</fullName>
    </submittedName>
</protein>
<gene>
    <name evidence="2" type="ORF">C7383_11671</name>
</gene>
<dbReference type="PANTHER" id="PTHR43649:SF32">
    <property type="entry name" value="SUGAR BINDING SECRETED PROTEIN"/>
    <property type="match status" value="1"/>
</dbReference>
<keyword evidence="3" id="KW-1185">Reference proteome</keyword>
<feature type="signal peptide" evidence="1">
    <location>
        <begin position="1"/>
        <end position="29"/>
    </location>
</feature>
<feature type="chain" id="PRO_5044502444" evidence="1">
    <location>
        <begin position="30"/>
        <end position="455"/>
    </location>
</feature>
<dbReference type="Proteomes" id="UP000245412">
    <property type="component" value="Unassembled WGS sequence"/>
</dbReference>
<evidence type="ECO:0000313" key="3">
    <source>
        <dbReference type="Proteomes" id="UP000245412"/>
    </source>
</evidence>
<keyword evidence="1" id="KW-0732">Signal</keyword>
<name>A0AB73SZA0_9FIRM</name>
<dbReference type="RefSeq" id="WP_109748225.1">
    <property type="nucleotide sequence ID" value="NZ_JANKBI010000016.1"/>
</dbReference>
<organism evidence="2 3">
    <name type="scientific">Murimonas intestini</name>
    <dbReference type="NCBI Taxonomy" id="1337051"/>
    <lineage>
        <taxon>Bacteria</taxon>
        <taxon>Bacillati</taxon>
        <taxon>Bacillota</taxon>
        <taxon>Clostridia</taxon>
        <taxon>Lachnospirales</taxon>
        <taxon>Lachnospiraceae</taxon>
        <taxon>Murimonas</taxon>
    </lineage>
</organism>
<dbReference type="Pfam" id="PF13416">
    <property type="entry name" value="SBP_bac_8"/>
    <property type="match status" value="1"/>
</dbReference>
<evidence type="ECO:0000313" key="2">
    <source>
        <dbReference type="EMBL" id="PWJ72757.1"/>
    </source>
</evidence>
<dbReference type="InterPro" id="IPR006059">
    <property type="entry name" value="SBP"/>
</dbReference>
<evidence type="ECO:0000256" key="1">
    <source>
        <dbReference type="SAM" id="SignalP"/>
    </source>
</evidence>
<dbReference type="InterPro" id="IPR050490">
    <property type="entry name" value="Bact_solute-bd_prot1"/>
</dbReference>
<dbReference type="Gene3D" id="3.40.190.10">
    <property type="entry name" value="Periplasmic binding protein-like II"/>
    <property type="match status" value="1"/>
</dbReference>
<dbReference type="AlphaFoldDB" id="A0AB73SZA0"/>
<reference evidence="2 3" key="1">
    <citation type="submission" date="2018-05" db="EMBL/GenBank/DDBJ databases">
        <authorList>
            <person name="Goeker M."/>
            <person name="Huntemann M."/>
            <person name="Clum A."/>
            <person name="Pillay M."/>
            <person name="Palaniappan K."/>
            <person name="Varghese N."/>
            <person name="Mikhailova N."/>
            <person name="Stamatis D."/>
            <person name="Reddy T."/>
            <person name="Daum C."/>
            <person name="Shapiro N."/>
            <person name="Ivanova N."/>
            <person name="Kyrpides N."/>
            <person name="Woyke T."/>
        </authorList>
    </citation>
    <scope>NUCLEOTIDE SEQUENCE [LARGE SCALE GENOMIC DNA]</scope>
    <source>
        <strain evidence="2 3">DSM 26524</strain>
    </source>
</reference>
<proteinExistence type="predicted"/>
<dbReference type="EMBL" id="QGGY01000016">
    <property type="protein sequence ID" value="PWJ72757.1"/>
    <property type="molecule type" value="Genomic_DNA"/>
</dbReference>
<dbReference type="PANTHER" id="PTHR43649">
    <property type="entry name" value="ARABINOSE-BINDING PROTEIN-RELATED"/>
    <property type="match status" value="1"/>
</dbReference>
<dbReference type="PROSITE" id="PS51257">
    <property type="entry name" value="PROKAR_LIPOPROTEIN"/>
    <property type="match status" value="1"/>
</dbReference>
<comment type="caution">
    <text evidence="2">The sequence shown here is derived from an EMBL/GenBank/DDBJ whole genome shotgun (WGS) entry which is preliminary data.</text>
</comment>
<sequence>MEKSKSKKRRILVSAILTGALAMTGCAGAGSAVSQAPGETGQVAKKTKLTMWAWDDSFNVKAAKLAKDYYEKEHPDVEIEVVSRERNEIVGKLDYGLAAQAYENLPDIVLVEDYEIQEFFLKYEDEFAELSDVLDYSEFMDYKTSLVSREGRCYGIPFDSGAAVMFYRLDLIEKAGYKEEDMEDLTWERFIEIGKAVREKTGAYLLTVEPKDLGIIRIMLQSAGKWYVGPNGTDVDIEGNQVLKDAICIYKKLLDEGVACTALGWDEFVSAFQSGKVASVVSGCWIASTIQESEEQAGCWRVARIPKMGSCPESVNASNIGGSSWYLLKNKGNVEEAKEFMAGTFGENKEFLNELVGEINLVSTRKDAGSLPNYQTPNEYFGNEVILRTFAKVAEEVPGVNYGLNTYDAEEQLSSELQSIINGSDVDEALHRVQIKVVSIIGDAAGHPLKISQIS</sequence>